<dbReference type="InterPro" id="IPR002550">
    <property type="entry name" value="CNNM"/>
</dbReference>
<proteinExistence type="inferred from homology"/>
<evidence type="ECO:0000259" key="15">
    <source>
        <dbReference type="PROSITE" id="PS51846"/>
    </source>
</evidence>
<dbReference type="PANTHER" id="PTHR12064">
    <property type="entry name" value="METAL TRANSPORTER CNNM"/>
    <property type="match status" value="1"/>
</dbReference>
<name>A0A9J6CJ54_POLVA</name>
<evidence type="ECO:0000256" key="9">
    <source>
        <dbReference type="ARBA" id="ARBA00023122"/>
    </source>
</evidence>
<feature type="domain" description="Cyclic nucleotide-binding" evidence="14">
    <location>
        <begin position="708"/>
        <end position="803"/>
    </location>
</feature>
<dbReference type="SUPFAM" id="SSF54631">
    <property type="entry name" value="CBS-domain pair"/>
    <property type="match status" value="1"/>
</dbReference>
<dbReference type="InterPro" id="IPR000595">
    <property type="entry name" value="cNMP-bd_dom"/>
</dbReference>
<dbReference type="InterPro" id="IPR045095">
    <property type="entry name" value="ACDP"/>
</dbReference>
<keyword evidence="6" id="KW-0677">Repeat</keyword>
<evidence type="ECO:0000256" key="5">
    <source>
        <dbReference type="ARBA" id="ARBA00022692"/>
    </source>
</evidence>
<dbReference type="PROSITE" id="PS50042">
    <property type="entry name" value="CNMP_BINDING_3"/>
    <property type="match status" value="1"/>
</dbReference>
<dbReference type="Gene3D" id="2.60.120.10">
    <property type="entry name" value="Jelly Rolls"/>
    <property type="match status" value="1"/>
</dbReference>
<evidence type="ECO:0000256" key="3">
    <source>
        <dbReference type="ARBA" id="ARBA00022448"/>
    </source>
</evidence>
<feature type="region of interest" description="Disordered" evidence="12">
    <location>
        <begin position="961"/>
        <end position="990"/>
    </location>
</feature>
<protein>
    <submittedName>
        <fullName evidence="16">Uncharacterized protein</fullName>
    </submittedName>
</protein>
<dbReference type="Pfam" id="PF01595">
    <property type="entry name" value="CNNM"/>
    <property type="match status" value="1"/>
</dbReference>
<feature type="transmembrane region" description="Helical" evidence="13">
    <location>
        <begin position="332"/>
        <end position="356"/>
    </location>
</feature>
<feature type="transmembrane region" description="Helical" evidence="13">
    <location>
        <begin position="417"/>
        <end position="435"/>
    </location>
</feature>
<dbReference type="GO" id="GO:0010960">
    <property type="term" value="P:magnesium ion homeostasis"/>
    <property type="evidence" value="ECO:0007669"/>
    <property type="project" value="InterPro"/>
</dbReference>
<evidence type="ECO:0000256" key="13">
    <source>
        <dbReference type="SAM" id="Phobius"/>
    </source>
</evidence>
<organism evidence="16 17">
    <name type="scientific">Polypedilum vanderplanki</name>
    <name type="common">Sleeping chironomid midge</name>
    <dbReference type="NCBI Taxonomy" id="319348"/>
    <lineage>
        <taxon>Eukaryota</taxon>
        <taxon>Metazoa</taxon>
        <taxon>Ecdysozoa</taxon>
        <taxon>Arthropoda</taxon>
        <taxon>Hexapoda</taxon>
        <taxon>Insecta</taxon>
        <taxon>Pterygota</taxon>
        <taxon>Neoptera</taxon>
        <taxon>Endopterygota</taxon>
        <taxon>Diptera</taxon>
        <taxon>Nematocera</taxon>
        <taxon>Chironomoidea</taxon>
        <taxon>Chironomidae</taxon>
        <taxon>Chironominae</taxon>
        <taxon>Polypedilum</taxon>
        <taxon>Polypedilum</taxon>
    </lineage>
</organism>
<evidence type="ECO:0000313" key="16">
    <source>
        <dbReference type="EMBL" id="KAG5682249.1"/>
    </source>
</evidence>
<evidence type="ECO:0000256" key="8">
    <source>
        <dbReference type="ARBA" id="ARBA00023065"/>
    </source>
</evidence>
<evidence type="ECO:0000259" key="14">
    <source>
        <dbReference type="PROSITE" id="PS50042"/>
    </source>
</evidence>
<dbReference type="CDD" id="cd04590">
    <property type="entry name" value="CBS_pair_CorC_HlyC_assoc"/>
    <property type="match status" value="1"/>
</dbReference>
<keyword evidence="10 11" id="KW-0472">Membrane</keyword>
<feature type="compositionally biased region" description="Polar residues" evidence="12">
    <location>
        <begin position="981"/>
        <end position="990"/>
    </location>
</feature>
<feature type="transmembrane region" description="Helical" evidence="13">
    <location>
        <begin position="7"/>
        <end position="25"/>
    </location>
</feature>
<dbReference type="OrthoDB" id="5353557at2759"/>
<dbReference type="InterPro" id="IPR014710">
    <property type="entry name" value="RmlC-like_jellyroll"/>
</dbReference>
<evidence type="ECO:0000313" key="17">
    <source>
        <dbReference type="Proteomes" id="UP001107558"/>
    </source>
</evidence>
<evidence type="ECO:0000256" key="6">
    <source>
        <dbReference type="ARBA" id="ARBA00022737"/>
    </source>
</evidence>
<comment type="subcellular location">
    <subcellularLocation>
        <location evidence="1">Cell membrane</location>
        <topology evidence="1">Multi-pass membrane protein</topology>
    </subcellularLocation>
</comment>
<dbReference type="AlphaFoldDB" id="A0A9J6CJ54"/>
<feature type="compositionally biased region" description="Polar residues" evidence="12">
    <location>
        <begin position="899"/>
        <end position="934"/>
    </location>
</feature>
<reference evidence="16" key="1">
    <citation type="submission" date="2021-03" db="EMBL/GenBank/DDBJ databases">
        <title>Chromosome level genome of the anhydrobiotic midge Polypedilum vanderplanki.</title>
        <authorList>
            <person name="Yoshida Y."/>
            <person name="Kikawada T."/>
            <person name="Gusev O."/>
        </authorList>
    </citation>
    <scope>NUCLEOTIDE SEQUENCE</scope>
    <source>
        <strain evidence="16">NIAS01</strain>
        <tissue evidence="16">Whole body or cell culture</tissue>
    </source>
</reference>
<keyword evidence="7 11" id="KW-1133">Transmembrane helix</keyword>
<feature type="region of interest" description="Disordered" evidence="12">
    <location>
        <begin position="898"/>
        <end position="938"/>
    </location>
</feature>
<dbReference type="PROSITE" id="PS51846">
    <property type="entry name" value="CNNM"/>
    <property type="match status" value="1"/>
</dbReference>
<dbReference type="Proteomes" id="UP001107558">
    <property type="component" value="Chromosome 1"/>
</dbReference>
<feature type="transmembrane region" description="Helical" evidence="13">
    <location>
        <begin position="447"/>
        <end position="467"/>
    </location>
</feature>
<dbReference type="GO" id="GO:0005886">
    <property type="term" value="C:plasma membrane"/>
    <property type="evidence" value="ECO:0007669"/>
    <property type="project" value="UniProtKB-SubCell"/>
</dbReference>
<evidence type="ECO:0000256" key="11">
    <source>
        <dbReference type="PROSITE-ProRule" id="PRU01193"/>
    </source>
</evidence>
<keyword evidence="9" id="KW-0129">CBS domain</keyword>
<dbReference type="Gene3D" id="3.10.580.10">
    <property type="entry name" value="CBS-domain"/>
    <property type="match status" value="1"/>
</dbReference>
<evidence type="ECO:0000256" key="1">
    <source>
        <dbReference type="ARBA" id="ARBA00004651"/>
    </source>
</evidence>
<dbReference type="EMBL" id="JADBJN010000001">
    <property type="protein sequence ID" value="KAG5682249.1"/>
    <property type="molecule type" value="Genomic_DNA"/>
</dbReference>
<dbReference type="Pfam" id="PF25562">
    <property type="entry name" value="CNBH_CNNM2_C"/>
    <property type="match status" value="1"/>
</dbReference>
<sequence length="990" mass="112380">MQKLENVYWIFGALILCGIFIANVAPVETISQRDFKNHSDISSENDIHDKKIEYEIIHITEISHKKNNVDDDKKHAITTYQQQTQTLNLDYEGTNHHYADTRLLQIETKGFDDKRLKFVYLFVTQHNEQCKKNAYSPAWKIINNETTSNINERFNLEIKFRKEFEGKSLFLCIMYGDDEKQMHTKHLGKKSLFNLSSQPKSHDIIKRELDQPIKIIGFHIMETAKEPELDDGIPVIKAGTKVKIRFFGSGFSNKTKLGLTTETLGYGEKCHKIITDTYQVQANDKSNVLAELTLPEETLTLFICVSSSDGDFYHQGVDNWLILKSHKGLLPLWMQLIIIFICLCFSALFSGLNLGLMSLDRTDLKILCNTGSESEKKYAQAIQPVRDHGNYLLCSILLGNVLVNSTFTILLDSLTSGLIAVVCSTLLIVIFGEITPQAICSRHGLAVGARTIFITKFVMLLTFPLSYPTSKILDYLLGEEIGTYYNRERLKELVKVTTDVNDLDKDEVNIISGVLEMRKKTVGDIQTHIEDAYMLPIDAILDFETISEIMNSGYSRIPVYENDRKNIISVLYIKDLAFVDTDDNTPLRTLCEFYQNPCHFVFDDLTLDVMFKQFKEGNKGHMAFVHRVNNDGEGDPFYETVGLVTLEDVIEELIQAEIMDETDVYTDNRSKNRRLRPQKQDFSCFIGRNDTQKVRISPQLTLATFQFLSTTLEPFKRESISENILRRLLNQDIYRHIKNKSKGKNDPSMFIFQQGKPVDFFVMILEGRVEVTVGRENLIFEGGPFTHFGLQALIQTVGIDSPQQQILQVSQSQSQVMGSLQSLNMDSLLRHTFIPDYSVRALTDVVYLVIKRSLYMAAKRATLMEQSKKMGGGNEQMNEPIDDEVEKLLHSLDEDDSAVHTNLNSPRMSKPTSMAPSPTSQQNFLNAHSSNQSHNELDGGIKVTFSQSSSTGNHVINFMSSQKNSVDVHDGTEGEVDQPLLNKTLSSKSS</sequence>
<keyword evidence="3" id="KW-0813">Transport</keyword>
<keyword evidence="5 11" id="KW-0812">Transmembrane</keyword>
<dbReference type="SUPFAM" id="SSF51206">
    <property type="entry name" value="cAMP-binding domain-like"/>
    <property type="match status" value="1"/>
</dbReference>
<gene>
    <name evidence="16" type="ORF">PVAND_011613</name>
</gene>
<dbReference type="InterPro" id="IPR018490">
    <property type="entry name" value="cNMP-bd_dom_sf"/>
</dbReference>
<evidence type="ECO:0000256" key="4">
    <source>
        <dbReference type="ARBA" id="ARBA00022475"/>
    </source>
</evidence>
<accession>A0A9J6CJ54</accession>
<evidence type="ECO:0000256" key="10">
    <source>
        <dbReference type="ARBA" id="ARBA00023136"/>
    </source>
</evidence>
<evidence type="ECO:0000256" key="2">
    <source>
        <dbReference type="ARBA" id="ARBA00010484"/>
    </source>
</evidence>
<keyword evidence="17" id="KW-1185">Reference proteome</keyword>
<evidence type="ECO:0000256" key="12">
    <source>
        <dbReference type="SAM" id="MobiDB-lite"/>
    </source>
</evidence>
<keyword evidence="4" id="KW-1003">Cell membrane</keyword>
<evidence type="ECO:0000256" key="7">
    <source>
        <dbReference type="ARBA" id="ARBA00022989"/>
    </source>
</evidence>
<dbReference type="GO" id="GO:0006811">
    <property type="term" value="P:monoatomic ion transport"/>
    <property type="evidence" value="ECO:0007669"/>
    <property type="project" value="UniProtKB-KW"/>
</dbReference>
<feature type="domain" description="CNNM transmembrane" evidence="15">
    <location>
        <begin position="328"/>
        <end position="507"/>
    </location>
</feature>
<comment type="caution">
    <text evidence="16">The sequence shown here is derived from an EMBL/GenBank/DDBJ whole genome shotgun (WGS) entry which is preliminary data.</text>
</comment>
<dbReference type="InterPro" id="IPR046342">
    <property type="entry name" value="CBS_dom_sf"/>
</dbReference>
<dbReference type="FunFam" id="3.10.580.10:FF:000001">
    <property type="entry name" value="Putative metal transporter CNNM3 isoform 2"/>
    <property type="match status" value="1"/>
</dbReference>
<dbReference type="InterPro" id="IPR044751">
    <property type="entry name" value="Ion_transp-like_CBS"/>
</dbReference>
<dbReference type="PANTHER" id="PTHR12064:SF94">
    <property type="entry name" value="UNEXTENDED PROTEIN"/>
    <property type="match status" value="1"/>
</dbReference>
<dbReference type="GO" id="GO:0022857">
    <property type="term" value="F:transmembrane transporter activity"/>
    <property type="evidence" value="ECO:0007669"/>
    <property type="project" value="TreeGrafter"/>
</dbReference>
<feature type="transmembrane region" description="Helical" evidence="13">
    <location>
        <begin position="391"/>
        <end position="411"/>
    </location>
</feature>
<keyword evidence="8" id="KW-0406">Ion transport</keyword>
<comment type="similarity">
    <text evidence="2">Belongs to the ACDP family.</text>
</comment>